<dbReference type="PANTHER" id="PTHR43205">
    <property type="entry name" value="PROSTAGLANDIN REDUCTASE"/>
    <property type="match status" value="1"/>
</dbReference>
<evidence type="ECO:0000256" key="3">
    <source>
        <dbReference type="ARBA" id="ARBA00011852"/>
    </source>
</evidence>
<evidence type="ECO:0000256" key="19">
    <source>
        <dbReference type="ARBA" id="ARBA00033119"/>
    </source>
</evidence>
<evidence type="ECO:0000256" key="18">
    <source>
        <dbReference type="ARBA" id="ARBA00032297"/>
    </source>
</evidence>
<proteinExistence type="inferred from homology"/>
<dbReference type="Gene3D" id="3.90.180.10">
    <property type="entry name" value="Medium-chain alcohol dehydrogenases, catalytic domain"/>
    <property type="match status" value="1"/>
</dbReference>
<dbReference type="PANTHER" id="PTHR43205:SF7">
    <property type="entry name" value="PROSTAGLANDIN REDUCTASE 1"/>
    <property type="match status" value="1"/>
</dbReference>
<dbReference type="Gene3D" id="3.40.50.720">
    <property type="entry name" value="NAD(P)-binding Rossmann-like Domain"/>
    <property type="match status" value="1"/>
</dbReference>
<evidence type="ECO:0000256" key="12">
    <source>
        <dbReference type="ARBA" id="ARBA00022990"/>
    </source>
</evidence>
<evidence type="ECO:0000256" key="5">
    <source>
        <dbReference type="ARBA" id="ARBA00012410"/>
    </source>
</evidence>
<evidence type="ECO:0000256" key="21">
    <source>
        <dbReference type="ARBA" id="ARBA00047617"/>
    </source>
</evidence>
<evidence type="ECO:0000256" key="8">
    <source>
        <dbReference type="ARBA" id="ARBA00022501"/>
    </source>
</evidence>
<keyword evidence="10" id="KW-0276">Fatty acid metabolism</keyword>
<comment type="catalytic activity">
    <reaction evidence="26">
        <text>nonan-2-one + NADP(+) = (3E)-nonen-2-one + NADPH + H(+)</text>
        <dbReference type="Rhea" id="RHEA:50616"/>
        <dbReference type="ChEBI" id="CHEBI:15378"/>
        <dbReference type="ChEBI" id="CHEBI:57783"/>
        <dbReference type="ChEBI" id="CHEBI:58349"/>
        <dbReference type="ChEBI" id="CHEBI:77927"/>
        <dbReference type="ChEBI" id="CHEBI:133457"/>
    </reaction>
    <physiologicalReaction direction="right-to-left" evidence="26">
        <dbReference type="Rhea" id="RHEA:50618"/>
    </physiologicalReaction>
</comment>
<comment type="similarity">
    <text evidence="2">Belongs to the NADP-dependent oxidoreductase L4BD family.</text>
</comment>
<comment type="subcellular location">
    <subcellularLocation>
        <location evidence="1">Cytoplasm</location>
    </subcellularLocation>
</comment>
<keyword evidence="8" id="KW-0644">Prostaglandin metabolism</keyword>
<evidence type="ECO:0000256" key="6">
    <source>
        <dbReference type="ARBA" id="ARBA00020651"/>
    </source>
</evidence>
<organism evidence="36 37">
    <name type="scientific">Clavelina lepadiformis</name>
    <name type="common">Light-bulb sea squirt</name>
    <name type="synonym">Ascidia lepadiformis</name>
    <dbReference type="NCBI Taxonomy" id="159417"/>
    <lineage>
        <taxon>Eukaryota</taxon>
        <taxon>Metazoa</taxon>
        <taxon>Chordata</taxon>
        <taxon>Tunicata</taxon>
        <taxon>Ascidiacea</taxon>
        <taxon>Aplousobranchia</taxon>
        <taxon>Clavelinidae</taxon>
        <taxon>Clavelina</taxon>
    </lineage>
</organism>
<dbReference type="InterPro" id="IPR014190">
    <property type="entry name" value="PTGR1"/>
</dbReference>
<comment type="catalytic activity">
    <reaction evidence="27">
        <text>13,14-dihydro-15-oxo-PGF2alpha + NADP(+) = 15-oxoprostaglandin F2alpha + NADPH + H(+)</text>
        <dbReference type="Rhea" id="RHEA:50588"/>
        <dbReference type="ChEBI" id="CHEBI:15378"/>
        <dbReference type="ChEBI" id="CHEBI:57783"/>
        <dbReference type="ChEBI" id="CHEBI:58349"/>
        <dbReference type="ChEBI" id="CHEBI:133374"/>
        <dbReference type="ChEBI" id="CHEBI:133409"/>
    </reaction>
    <physiologicalReaction direction="right-to-left" evidence="27">
        <dbReference type="Rhea" id="RHEA:50590"/>
    </physiologicalReaction>
</comment>
<evidence type="ECO:0000256" key="14">
    <source>
        <dbReference type="ARBA" id="ARBA00023098"/>
    </source>
</evidence>
<evidence type="ECO:0000256" key="7">
    <source>
        <dbReference type="ARBA" id="ARBA00022490"/>
    </source>
</evidence>
<dbReference type="Proteomes" id="UP001642483">
    <property type="component" value="Unassembled WGS sequence"/>
</dbReference>
<comment type="catalytic activity">
    <reaction evidence="20">
        <text>octanal + NADP(+) = (2E)-octenal + NADPH + H(+)</text>
        <dbReference type="Rhea" id="RHEA:50780"/>
        <dbReference type="ChEBI" id="CHEBI:15378"/>
        <dbReference type="ChEBI" id="CHEBI:17935"/>
        <dbReference type="ChEBI" id="CHEBI:57783"/>
        <dbReference type="ChEBI" id="CHEBI:58349"/>
        <dbReference type="ChEBI" id="CHEBI:61748"/>
    </reaction>
    <physiologicalReaction direction="right-to-left" evidence="20">
        <dbReference type="Rhea" id="RHEA:50782"/>
    </physiologicalReaction>
</comment>
<dbReference type="InterPro" id="IPR013149">
    <property type="entry name" value="ADH-like_C"/>
</dbReference>
<evidence type="ECO:0000256" key="22">
    <source>
        <dbReference type="ARBA" id="ARBA00047742"/>
    </source>
</evidence>
<keyword evidence="12" id="KW-0007">Acetylation</keyword>
<comment type="catalytic activity">
    <reaction evidence="34">
        <text>hexanal + NADP(+) = (E)-hex-2-enal + NADPH + H(+)</text>
        <dbReference type="Rhea" id="RHEA:50776"/>
        <dbReference type="ChEBI" id="CHEBI:15378"/>
        <dbReference type="ChEBI" id="CHEBI:28913"/>
        <dbReference type="ChEBI" id="CHEBI:57783"/>
        <dbReference type="ChEBI" id="CHEBI:58349"/>
        <dbReference type="ChEBI" id="CHEBI:88528"/>
    </reaction>
    <physiologicalReaction direction="right-to-left" evidence="34">
        <dbReference type="Rhea" id="RHEA:50778"/>
    </physiologicalReaction>
</comment>
<dbReference type="InterPro" id="IPR041694">
    <property type="entry name" value="ADH_N_2"/>
</dbReference>
<dbReference type="InterPro" id="IPR045010">
    <property type="entry name" value="MDR_fam"/>
</dbReference>
<comment type="catalytic activity">
    <reaction evidence="30">
        <text>6-trans-leukotriene B4 + NADP(+) = 12-oxo-(5S)-hydroxy-(6E,8E,10E,14Z)-eicosatetraenoate + NADPH + H(+)</text>
        <dbReference type="Rhea" id="RHEA:51204"/>
        <dbReference type="ChEBI" id="CHEBI:15378"/>
        <dbReference type="ChEBI" id="CHEBI:57783"/>
        <dbReference type="ChEBI" id="CHEBI:58349"/>
        <dbReference type="ChEBI" id="CHEBI:90723"/>
        <dbReference type="ChEBI" id="CHEBI:133974"/>
    </reaction>
    <physiologicalReaction direction="left-to-right" evidence="30">
        <dbReference type="Rhea" id="RHEA:51205"/>
    </physiologicalReaction>
</comment>
<comment type="catalytic activity">
    <reaction evidence="21">
        <text>decanal + NADP(+) = (2E)-decenal + NADPH + H(+)</text>
        <dbReference type="Rhea" id="RHEA:50612"/>
        <dbReference type="ChEBI" id="CHEBI:15378"/>
        <dbReference type="ChEBI" id="CHEBI:31457"/>
        <dbReference type="ChEBI" id="CHEBI:57783"/>
        <dbReference type="ChEBI" id="CHEBI:58349"/>
        <dbReference type="ChEBI" id="CHEBI:133455"/>
    </reaction>
    <physiologicalReaction direction="right-to-left" evidence="21">
        <dbReference type="Rhea" id="RHEA:50614"/>
    </physiologicalReaction>
</comment>
<dbReference type="InterPro" id="IPR036291">
    <property type="entry name" value="NAD(P)-bd_dom_sf"/>
</dbReference>
<feature type="domain" description="Enoyl reductase (ER)" evidence="35">
    <location>
        <begin position="14"/>
        <end position="326"/>
    </location>
</feature>
<keyword evidence="13" id="KW-0560">Oxidoreductase</keyword>
<gene>
    <name evidence="36" type="ORF">CVLEPA_LOCUS21415</name>
</gene>
<dbReference type="SUPFAM" id="SSF51735">
    <property type="entry name" value="NAD(P)-binding Rossmann-fold domains"/>
    <property type="match status" value="1"/>
</dbReference>
<evidence type="ECO:0000256" key="34">
    <source>
        <dbReference type="ARBA" id="ARBA00049368"/>
    </source>
</evidence>
<dbReference type="EC" id="1.3.1.74" evidence="5"/>
<comment type="catalytic activity">
    <reaction evidence="22">
        <text>pentan-2-one + NADP(+) = (E)-pent-3-en-2-one + NADPH + H(+)</text>
        <dbReference type="Rhea" id="RHEA:50788"/>
        <dbReference type="ChEBI" id="CHEBI:15378"/>
        <dbReference type="ChEBI" id="CHEBI:16472"/>
        <dbReference type="ChEBI" id="CHEBI:57783"/>
        <dbReference type="ChEBI" id="CHEBI:58349"/>
        <dbReference type="ChEBI" id="CHEBI:145276"/>
    </reaction>
    <physiologicalReaction direction="right-to-left" evidence="22">
        <dbReference type="Rhea" id="RHEA:50790"/>
    </physiologicalReaction>
</comment>
<evidence type="ECO:0000256" key="27">
    <source>
        <dbReference type="ARBA" id="ARBA00048290"/>
    </source>
</evidence>
<evidence type="ECO:0000256" key="9">
    <source>
        <dbReference type="ARBA" id="ARBA00022553"/>
    </source>
</evidence>
<comment type="caution">
    <text evidence="36">The sequence shown here is derived from an EMBL/GenBank/DDBJ whole genome shotgun (WGS) entry which is preliminary data.</text>
</comment>
<evidence type="ECO:0000256" key="23">
    <source>
        <dbReference type="ARBA" id="ARBA00047871"/>
    </source>
</evidence>
<evidence type="ECO:0000313" key="37">
    <source>
        <dbReference type="Proteomes" id="UP001642483"/>
    </source>
</evidence>
<comment type="subunit">
    <text evidence="3">Monomer or homodimer.</text>
</comment>
<comment type="catalytic activity">
    <reaction evidence="33">
        <text>an n-alkanal + NADP(+) = an alk-2-enal + NADPH + H(+)</text>
        <dbReference type="Rhea" id="RHEA:13737"/>
        <dbReference type="ChEBI" id="CHEBI:12834"/>
        <dbReference type="ChEBI" id="CHEBI:13757"/>
        <dbReference type="ChEBI" id="CHEBI:15378"/>
        <dbReference type="ChEBI" id="CHEBI:57783"/>
        <dbReference type="ChEBI" id="CHEBI:58349"/>
        <dbReference type="EC" id="1.3.1.74"/>
    </reaction>
    <physiologicalReaction direction="right-to-left" evidence="33">
        <dbReference type="Rhea" id="RHEA:13739"/>
    </physiologicalReaction>
</comment>
<evidence type="ECO:0000256" key="25">
    <source>
        <dbReference type="ARBA" id="ARBA00047903"/>
    </source>
</evidence>
<evidence type="ECO:0000256" key="29">
    <source>
        <dbReference type="ARBA" id="ARBA00048591"/>
    </source>
</evidence>
<comment type="catalytic activity">
    <reaction evidence="25">
        <text>dodecanal + NADP(+) = (2E)-dodecenal + NADPH + H(+)</text>
        <dbReference type="Rhea" id="RHEA:50784"/>
        <dbReference type="ChEBI" id="CHEBI:15378"/>
        <dbReference type="ChEBI" id="CHEBI:27836"/>
        <dbReference type="ChEBI" id="CHEBI:57783"/>
        <dbReference type="ChEBI" id="CHEBI:58349"/>
        <dbReference type="ChEBI" id="CHEBI:133741"/>
    </reaction>
    <physiologicalReaction direction="right-to-left" evidence="25">
        <dbReference type="Rhea" id="RHEA:50786"/>
    </physiologicalReaction>
</comment>
<evidence type="ECO:0000256" key="1">
    <source>
        <dbReference type="ARBA" id="ARBA00004496"/>
    </source>
</evidence>
<protein>
    <recommendedName>
        <fullName evidence="6">Prostaglandin reductase 1</fullName>
        <ecNumber evidence="4">1.3.1.48</ecNumber>
        <ecNumber evidence="5">1.3.1.74</ecNumber>
    </recommendedName>
    <alternativeName>
        <fullName evidence="19">15-oxoprostaglandin 13-reductase</fullName>
    </alternativeName>
    <alternativeName>
        <fullName evidence="17">Dithiolethione-inducible gene 1 protein</fullName>
    </alternativeName>
    <alternativeName>
        <fullName evidence="16">Leukotriene B4 12-hydroxydehydrogenase</fullName>
    </alternativeName>
    <alternativeName>
        <fullName evidence="18">NAD(P)H-dependent alkenal/one oxidoreductase</fullName>
    </alternativeName>
</protein>
<dbReference type="InterPro" id="IPR020843">
    <property type="entry name" value="ER"/>
</dbReference>
<evidence type="ECO:0000256" key="28">
    <source>
        <dbReference type="ARBA" id="ARBA00048387"/>
    </source>
</evidence>
<comment type="catalytic activity">
    <reaction evidence="28">
        <text>4-hydroxynonanal + NADP(+) = (E)-4-hydroxynon-2-enal + NADPH + H(+)</text>
        <dbReference type="Rhea" id="RHEA:64736"/>
        <dbReference type="ChEBI" id="CHEBI:15378"/>
        <dbReference type="ChEBI" id="CHEBI:57783"/>
        <dbReference type="ChEBI" id="CHEBI:58349"/>
        <dbReference type="ChEBI" id="CHEBI:58968"/>
        <dbReference type="ChEBI" id="CHEBI:156112"/>
    </reaction>
    <physiologicalReaction direction="right-to-left" evidence="28">
        <dbReference type="Rhea" id="RHEA:64738"/>
    </physiologicalReaction>
</comment>
<dbReference type="EMBL" id="CAWYQH010000108">
    <property type="protein sequence ID" value="CAK8689399.1"/>
    <property type="molecule type" value="Genomic_DNA"/>
</dbReference>
<dbReference type="InterPro" id="IPR011032">
    <property type="entry name" value="GroES-like_sf"/>
</dbReference>
<dbReference type="Pfam" id="PF16884">
    <property type="entry name" value="ADH_N_2"/>
    <property type="match status" value="1"/>
</dbReference>
<dbReference type="EC" id="1.3.1.48" evidence="4"/>
<name>A0ABP0GFJ0_CLALP</name>
<evidence type="ECO:0000256" key="31">
    <source>
        <dbReference type="ARBA" id="ARBA00049068"/>
    </source>
</evidence>
<sequence>MKTKYLTKTKAFEGLPKLSDFKIVEEDIEENLADGEILTEVVCISVDPFIRVYPFPPGIPVIGFQVAKVLASKNEKYQKGNLVMHFGGWKTICKVADSSCWYRVDNVLSKEDITQGVGVLGMPGMTAYFGFLDLCQPKEGETVMVNGCAGAVGSLVGQIAKIKGCKVVGCCGSDEKIAFAKSLGFDEVFNYKTEKSWPEAIKRCAPNGIDCFFDNVGGQLASDIINQMNTKGRIACCGSISSYNSKTPMQGDIVQPAMVSKQLKMEGFVINEDRFKPRHPEGVKQMSQWIKEGKIKVRETVTEGFENTPKAFIGMLSGDNIGKAVVRVN</sequence>
<keyword evidence="9" id="KW-0597">Phosphoprotein</keyword>
<comment type="catalytic activity">
    <reaction evidence="29">
        <text>20-hydroxy-leukotriene B4 + NADP(+) = 12-oxo-20-hydroxy-leukotriene B4 + NADPH + H(+)</text>
        <dbReference type="Rhea" id="RHEA:51208"/>
        <dbReference type="ChEBI" id="CHEBI:15378"/>
        <dbReference type="ChEBI" id="CHEBI:57460"/>
        <dbReference type="ChEBI" id="CHEBI:57783"/>
        <dbReference type="ChEBI" id="CHEBI:58349"/>
        <dbReference type="ChEBI" id="CHEBI:133346"/>
    </reaction>
    <physiologicalReaction direction="left-to-right" evidence="29">
        <dbReference type="Rhea" id="RHEA:51209"/>
    </physiologicalReaction>
</comment>
<dbReference type="SUPFAM" id="SSF50129">
    <property type="entry name" value="GroES-like"/>
    <property type="match status" value="2"/>
</dbReference>
<evidence type="ECO:0000256" key="13">
    <source>
        <dbReference type="ARBA" id="ARBA00023002"/>
    </source>
</evidence>
<comment type="catalytic activity">
    <reaction evidence="32">
        <text>13,14-dihydro-15-oxo-prostaglandin E1 + NADP(+) = 15-oxoprostaglandin E1 + NADPH + H(+)</text>
        <dbReference type="Rhea" id="RHEA:50584"/>
        <dbReference type="ChEBI" id="CHEBI:15378"/>
        <dbReference type="ChEBI" id="CHEBI:57401"/>
        <dbReference type="ChEBI" id="CHEBI:57783"/>
        <dbReference type="ChEBI" id="CHEBI:58349"/>
        <dbReference type="ChEBI" id="CHEBI:133408"/>
    </reaction>
    <physiologicalReaction direction="right-to-left" evidence="32">
        <dbReference type="Rhea" id="RHEA:50586"/>
    </physiologicalReaction>
</comment>
<evidence type="ECO:0000313" key="36">
    <source>
        <dbReference type="EMBL" id="CAK8689399.1"/>
    </source>
</evidence>
<evidence type="ECO:0000256" key="17">
    <source>
        <dbReference type="ARBA" id="ARBA00032255"/>
    </source>
</evidence>
<accession>A0ABP0GFJ0</accession>
<comment type="catalytic activity">
    <reaction evidence="24">
        <text>13,14-dihydro-15-oxo-prostaglandin F1alpha + NADP(+) = 15-oxoprostaglandin F1alpha + NADPH + H(+)</text>
        <dbReference type="Rhea" id="RHEA:50592"/>
        <dbReference type="ChEBI" id="CHEBI:15378"/>
        <dbReference type="ChEBI" id="CHEBI:57783"/>
        <dbReference type="ChEBI" id="CHEBI:58349"/>
        <dbReference type="ChEBI" id="CHEBI:79072"/>
        <dbReference type="ChEBI" id="CHEBI:133411"/>
    </reaction>
    <physiologicalReaction direction="right-to-left" evidence="24">
        <dbReference type="Rhea" id="RHEA:50594"/>
    </physiologicalReaction>
</comment>
<evidence type="ECO:0000256" key="10">
    <source>
        <dbReference type="ARBA" id="ARBA00022832"/>
    </source>
</evidence>
<evidence type="ECO:0000256" key="30">
    <source>
        <dbReference type="ARBA" id="ARBA00048953"/>
    </source>
</evidence>
<keyword evidence="11" id="KW-0521">NADP</keyword>
<dbReference type="Pfam" id="PF00107">
    <property type="entry name" value="ADH_zinc_N"/>
    <property type="match status" value="1"/>
</dbReference>
<evidence type="ECO:0000256" key="15">
    <source>
        <dbReference type="ARBA" id="ARBA00023278"/>
    </source>
</evidence>
<comment type="catalytic activity">
    <reaction evidence="23">
        <text>leukotriene B4 + NADP(+) = 12-oxo-leukotriene B4 + NADPH + H(+)</text>
        <dbReference type="Rhea" id="RHEA:50608"/>
        <dbReference type="ChEBI" id="CHEBI:15378"/>
        <dbReference type="ChEBI" id="CHEBI:57461"/>
        <dbReference type="ChEBI" id="CHEBI:57783"/>
        <dbReference type="ChEBI" id="CHEBI:58349"/>
        <dbReference type="ChEBI" id="CHEBI:133309"/>
    </reaction>
    <physiologicalReaction direction="left-to-right" evidence="23">
        <dbReference type="Rhea" id="RHEA:50609"/>
    </physiologicalReaction>
</comment>
<evidence type="ECO:0000256" key="11">
    <source>
        <dbReference type="ARBA" id="ARBA00022857"/>
    </source>
</evidence>
<evidence type="ECO:0000256" key="33">
    <source>
        <dbReference type="ARBA" id="ARBA00049179"/>
    </source>
</evidence>
<evidence type="ECO:0000259" key="35">
    <source>
        <dbReference type="SMART" id="SM00829"/>
    </source>
</evidence>
<evidence type="ECO:0000256" key="16">
    <source>
        <dbReference type="ARBA" id="ARBA00031851"/>
    </source>
</evidence>
<keyword evidence="15" id="KW-0379">Hydroxylation</keyword>
<evidence type="ECO:0000256" key="26">
    <source>
        <dbReference type="ARBA" id="ARBA00048066"/>
    </source>
</evidence>
<evidence type="ECO:0000256" key="20">
    <source>
        <dbReference type="ARBA" id="ARBA00047461"/>
    </source>
</evidence>
<evidence type="ECO:0000256" key="4">
    <source>
        <dbReference type="ARBA" id="ARBA00011981"/>
    </source>
</evidence>
<evidence type="ECO:0000256" key="32">
    <source>
        <dbReference type="ARBA" id="ARBA00049070"/>
    </source>
</evidence>
<keyword evidence="14" id="KW-0443">Lipid metabolism</keyword>
<dbReference type="SMART" id="SM00829">
    <property type="entry name" value="PKS_ER"/>
    <property type="match status" value="1"/>
</dbReference>
<comment type="catalytic activity">
    <reaction evidence="31">
        <text>(5S,12S)-dihydroxy-(6E,10E,12E,14Z)-eicosatetraenoate + NADP(+) = 12-oxo-(5S)-hydroxy-(6E,8E,10E,14Z)-eicosatetraenoate + NADPH + H(+)</text>
        <dbReference type="Rhea" id="RHEA:51212"/>
        <dbReference type="ChEBI" id="CHEBI:15378"/>
        <dbReference type="ChEBI" id="CHEBI:57783"/>
        <dbReference type="ChEBI" id="CHEBI:58349"/>
        <dbReference type="ChEBI" id="CHEBI:133974"/>
        <dbReference type="ChEBI" id="CHEBI:133975"/>
    </reaction>
    <physiologicalReaction direction="left-to-right" evidence="31">
        <dbReference type="Rhea" id="RHEA:51213"/>
    </physiologicalReaction>
</comment>
<evidence type="ECO:0000256" key="24">
    <source>
        <dbReference type="ARBA" id="ARBA00047878"/>
    </source>
</evidence>
<keyword evidence="37" id="KW-1185">Reference proteome</keyword>
<reference evidence="36 37" key="1">
    <citation type="submission" date="2024-02" db="EMBL/GenBank/DDBJ databases">
        <authorList>
            <person name="Daric V."/>
            <person name="Darras S."/>
        </authorList>
    </citation>
    <scope>NUCLEOTIDE SEQUENCE [LARGE SCALE GENOMIC DNA]</scope>
</reference>
<keyword evidence="7" id="KW-0963">Cytoplasm</keyword>
<evidence type="ECO:0000256" key="2">
    <source>
        <dbReference type="ARBA" id="ARBA00010460"/>
    </source>
</evidence>
<dbReference type="CDD" id="cd08294">
    <property type="entry name" value="leukotriene_B4_DH_like"/>
    <property type="match status" value="1"/>
</dbReference>